<keyword evidence="1" id="KW-0732">Signal</keyword>
<reference evidence="2" key="1">
    <citation type="submission" date="2023-06" db="EMBL/GenBank/DDBJ databases">
        <title>Genome-scale phylogeny and comparative genomics of the fungal order Sordariales.</title>
        <authorList>
            <consortium name="Lawrence Berkeley National Laboratory"/>
            <person name="Hensen N."/>
            <person name="Bonometti L."/>
            <person name="Westerberg I."/>
            <person name="Brannstrom I.O."/>
            <person name="Guillou S."/>
            <person name="Cros-Aarteil S."/>
            <person name="Calhoun S."/>
            <person name="Haridas S."/>
            <person name="Kuo A."/>
            <person name="Mondo S."/>
            <person name="Pangilinan J."/>
            <person name="Riley R."/>
            <person name="LaButti K."/>
            <person name="Andreopoulos B."/>
            <person name="Lipzen A."/>
            <person name="Chen C."/>
            <person name="Yanf M."/>
            <person name="Daum C."/>
            <person name="Ng V."/>
            <person name="Clum A."/>
            <person name="Steindorff A."/>
            <person name="Ohm R."/>
            <person name="Martin F."/>
            <person name="Silar P."/>
            <person name="Natvig D."/>
            <person name="Lalanne C."/>
            <person name="Gautier V."/>
            <person name="Ament-velasquez S.L."/>
            <person name="Kruys A."/>
            <person name="Hutchinson M.I."/>
            <person name="Powell A.J."/>
            <person name="Barry K."/>
            <person name="Miller A.N."/>
            <person name="Grigoriev I.V."/>
            <person name="Debuchy R."/>
            <person name="Gladieux P."/>
            <person name="Thoren M.H."/>
            <person name="Johannesson H."/>
        </authorList>
    </citation>
    <scope>NUCLEOTIDE SEQUENCE</scope>
    <source>
        <strain evidence="2">SMH2392-1A</strain>
    </source>
</reference>
<accession>A0AA40BJC4</accession>
<proteinExistence type="predicted"/>
<name>A0AA40BJC4_9PEZI</name>
<evidence type="ECO:0000313" key="2">
    <source>
        <dbReference type="EMBL" id="KAK0735294.1"/>
    </source>
</evidence>
<feature type="chain" id="PRO_5041411225" evidence="1">
    <location>
        <begin position="21"/>
        <end position="333"/>
    </location>
</feature>
<dbReference type="AlphaFoldDB" id="A0AA40BJC4"/>
<feature type="signal peptide" evidence="1">
    <location>
        <begin position="1"/>
        <end position="20"/>
    </location>
</feature>
<evidence type="ECO:0000313" key="3">
    <source>
        <dbReference type="Proteomes" id="UP001172101"/>
    </source>
</evidence>
<dbReference type="RefSeq" id="XP_060304171.1">
    <property type="nucleotide sequence ID" value="XM_060439326.1"/>
</dbReference>
<gene>
    <name evidence="2" type="ORF">B0T26DRAFT_671452</name>
</gene>
<keyword evidence="3" id="KW-1185">Reference proteome</keyword>
<dbReference type="Proteomes" id="UP001172101">
    <property type="component" value="Unassembled WGS sequence"/>
</dbReference>
<organism evidence="2 3">
    <name type="scientific">Lasiosphaeria miniovina</name>
    <dbReference type="NCBI Taxonomy" id="1954250"/>
    <lineage>
        <taxon>Eukaryota</taxon>
        <taxon>Fungi</taxon>
        <taxon>Dikarya</taxon>
        <taxon>Ascomycota</taxon>
        <taxon>Pezizomycotina</taxon>
        <taxon>Sordariomycetes</taxon>
        <taxon>Sordariomycetidae</taxon>
        <taxon>Sordariales</taxon>
        <taxon>Lasiosphaeriaceae</taxon>
        <taxon>Lasiosphaeria</taxon>
    </lineage>
</organism>
<sequence length="333" mass="35743">MLQTWRTLAAFGLLVQSVKGRRNGVDVQVISTTIFDPVCTANVTVYDTTSVKISHYVDVVCTVNITTTNTVSTYIIEDITTTLLYSVSVTETDSATTTTTEVDSVTITNTEKGWVTVTNTATSSTTITNTETTTSTVPATITTYTTTTRTIFSTTVDPCPSSCSISVETVNLYFWPTDRPATYPSTYVDHDVGYTFTWPSVYMFIPTAVGINTEGETVGPSTASWMLPLNLNEVSTIAQGSSNITRQLTLSDLGTDCPRTADPSAIATIVDAHCDPVLAAPSQVRSWAYPCNACARFGLFDPPYALPTVTGGLIPPTTTVLPPPETITATEIR</sequence>
<dbReference type="GeneID" id="85322596"/>
<comment type="caution">
    <text evidence="2">The sequence shown here is derived from an EMBL/GenBank/DDBJ whole genome shotgun (WGS) entry which is preliminary data.</text>
</comment>
<protein>
    <submittedName>
        <fullName evidence="2">Uncharacterized protein</fullName>
    </submittedName>
</protein>
<dbReference type="EMBL" id="JAUIRO010000001">
    <property type="protein sequence ID" value="KAK0735294.1"/>
    <property type="molecule type" value="Genomic_DNA"/>
</dbReference>
<evidence type="ECO:0000256" key="1">
    <source>
        <dbReference type="SAM" id="SignalP"/>
    </source>
</evidence>